<evidence type="ECO:0000313" key="2">
    <source>
        <dbReference type="EMBL" id="HAE3816586.1"/>
    </source>
</evidence>
<proteinExistence type="predicted"/>
<keyword evidence="1" id="KW-1133">Transmembrane helix</keyword>
<evidence type="ECO:0000256" key="1">
    <source>
        <dbReference type="SAM" id="Phobius"/>
    </source>
</evidence>
<keyword evidence="1" id="KW-0472">Membrane</keyword>
<protein>
    <submittedName>
        <fullName evidence="2">Uncharacterized protein</fullName>
    </submittedName>
</protein>
<feature type="transmembrane region" description="Helical" evidence="1">
    <location>
        <begin position="33"/>
        <end position="51"/>
    </location>
</feature>
<gene>
    <name evidence="2" type="ORF">GNC04_002413</name>
</gene>
<reference evidence="2" key="2">
    <citation type="submission" date="2018-07" db="EMBL/GenBank/DDBJ databases">
        <authorList>
            <consortium name="NCBI Pathogen Detection Project"/>
        </authorList>
    </citation>
    <scope>NUCLEOTIDE SEQUENCE</scope>
    <source>
        <strain evidence="2">DMS 3702</strain>
    </source>
</reference>
<reference evidence="2" key="1">
    <citation type="journal article" date="2018" name="Genome Biol.">
        <title>SKESA: strategic k-mer extension for scrupulous assemblies.</title>
        <authorList>
            <person name="Souvorov A."/>
            <person name="Agarwala R."/>
            <person name="Lipman D.J."/>
        </authorList>
    </citation>
    <scope>NUCLEOTIDE SEQUENCE</scope>
    <source>
        <strain evidence="2">DMS 3702</strain>
    </source>
</reference>
<comment type="caution">
    <text evidence="2">The sequence shown here is derived from an EMBL/GenBank/DDBJ whole genome shotgun (WGS) entry which is preliminary data.</text>
</comment>
<dbReference type="AlphaFoldDB" id="A0A730PA23"/>
<keyword evidence="1" id="KW-0812">Transmembrane</keyword>
<sequence>MSVNMSITRFDIEKIVMSNDYRLPDSEYLARRFSVPHLVCLMAILLILSIFSKGSICL</sequence>
<organism evidence="2">
    <name type="scientific">Salmonella enterica subsp. enterica serovar Indiana</name>
    <dbReference type="NCBI Taxonomy" id="286783"/>
    <lineage>
        <taxon>Bacteria</taxon>
        <taxon>Pseudomonadati</taxon>
        <taxon>Pseudomonadota</taxon>
        <taxon>Gammaproteobacteria</taxon>
        <taxon>Enterobacterales</taxon>
        <taxon>Enterobacteriaceae</taxon>
        <taxon>Salmonella</taxon>
    </lineage>
</organism>
<dbReference type="EMBL" id="DAARSZ010000011">
    <property type="protein sequence ID" value="HAE3816586.1"/>
    <property type="molecule type" value="Genomic_DNA"/>
</dbReference>
<accession>A0A730PA23</accession>
<name>A0A730PA23_SALET</name>